<evidence type="ECO:0000256" key="1">
    <source>
        <dbReference type="SAM" id="SignalP"/>
    </source>
</evidence>
<accession>A0A8J7K3Y3</accession>
<reference evidence="2" key="1">
    <citation type="submission" date="2020-10" db="EMBL/GenBank/DDBJ databases">
        <authorList>
            <person name="Lu T."/>
            <person name="Wang Q."/>
            <person name="Han X."/>
        </authorList>
    </citation>
    <scope>NUCLEOTIDE SEQUENCE</scope>
    <source>
        <strain evidence="2">WQ 117</strain>
    </source>
</reference>
<protein>
    <recommendedName>
        <fullName evidence="4">Beta-xylosidase C-terminal Concanavalin A-like domain-containing protein</fullName>
    </recommendedName>
</protein>
<dbReference type="AlphaFoldDB" id="A0A8J7K3Y3"/>
<dbReference type="EMBL" id="JADGIK010000003">
    <property type="protein sequence ID" value="MBF0596948.1"/>
    <property type="molecule type" value="Genomic_DNA"/>
</dbReference>
<evidence type="ECO:0000313" key="3">
    <source>
        <dbReference type="Proteomes" id="UP000608754"/>
    </source>
</evidence>
<evidence type="ECO:0008006" key="4">
    <source>
        <dbReference type="Google" id="ProtNLM"/>
    </source>
</evidence>
<feature type="chain" id="PRO_5035149594" description="Beta-xylosidase C-terminal Concanavalin A-like domain-containing protein" evidence="1">
    <location>
        <begin position="19"/>
        <end position="266"/>
    </location>
</feature>
<dbReference type="RefSeq" id="WP_194182499.1">
    <property type="nucleotide sequence ID" value="NZ_JADGIK010000003.1"/>
</dbReference>
<gene>
    <name evidence="2" type="ORF">IM532_05715</name>
</gene>
<comment type="caution">
    <text evidence="2">The sequence shown here is derived from an EMBL/GenBank/DDBJ whole genome shotgun (WGS) entry which is preliminary data.</text>
</comment>
<proteinExistence type="predicted"/>
<evidence type="ECO:0000313" key="2">
    <source>
        <dbReference type="EMBL" id="MBF0596948.1"/>
    </source>
</evidence>
<dbReference type="Proteomes" id="UP000608754">
    <property type="component" value="Unassembled WGS sequence"/>
</dbReference>
<feature type="signal peptide" evidence="1">
    <location>
        <begin position="1"/>
        <end position="18"/>
    </location>
</feature>
<keyword evidence="1" id="KW-0732">Signal</keyword>
<organism evidence="2 3">
    <name type="scientific">Faecalibacter rhinopitheci</name>
    <dbReference type="NCBI Taxonomy" id="2779678"/>
    <lineage>
        <taxon>Bacteria</taxon>
        <taxon>Pseudomonadati</taxon>
        <taxon>Bacteroidota</taxon>
        <taxon>Flavobacteriia</taxon>
        <taxon>Flavobacteriales</taxon>
        <taxon>Weeksellaceae</taxon>
        <taxon>Faecalibacter</taxon>
    </lineage>
</organism>
<name>A0A8J7K3Y3_9FLAO</name>
<sequence length="266" mass="29136">MKKFIYILISLLTANTYAQVGFGTNDPDPAYSLTVQGKVKAEEINLESALPGMIYSSNGPSADPSWKVIPIDNTSIPNLNFLLFSKSLNNFSSLTINNNQSNGDEVYTYNESISGWKIILDNSQDLTFNVSNPTSKVFVTFESLAQISGTGNGTGTNFACGIFMAESTSPTSYSTYQLKGVRVFTAERGHAENAFFNFSVSTEIKSEGNFNFDPMKTYKIQVACKRRSNFGSYSGTLVIGGGVDTSNAWTFNSRSFLKINVFEPLN</sequence>
<keyword evidence="3" id="KW-1185">Reference proteome</keyword>